<gene>
    <name evidence="2" type="ORF">SAMN05660349_02933</name>
</gene>
<sequence>MKYMILFLTLFISTVLSSQNMTKGKIDTYDLDNYHISNCKVTWINIFETNLSAKEIKKAIELKNITNFKEFDDKTLLGEVSKISVLGGRCNYREYISEAVSYKVRIDIKDGKYRVTISDVLLYSYENKALYNLEWYVLNKECEFKNPLGISNSIRKILTCYLLDTYTISESNDMDNW</sequence>
<evidence type="ECO:0000313" key="2">
    <source>
        <dbReference type="EMBL" id="SKB82393.1"/>
    </source>
</evidence>
<feature type="signal peptide" evidence="1">
    <location>
        <begin position="1"/>
        <end position="18"/>
    </location>
</feature>
<keyword evidence="1" id="KW-0732">Signal</keyword>
<evidence type="ECO:0008006" key="4">
    <source>
        <dbReference type="Google" id="ProtNLM"/>
    </source>
</evidence>
<reference evidence="3" key="1">
    <citation type="submission" date="2017-02" db="EMBL/GenBank/DDBJ databases">
        <authorList>
            <person name="Varghese N."/>
            <person name="Submissions S."/>
        </authorList>
    </citation>
    <scope>NUCLEOTIDE SEQUENCE [LARGE SCALE GENOMIC DNA]</scope>
    <source>
        <strain evidence="3">DSM 24967</strain>
    </source>
</reference>
<organism evidence="2 3">
    <name type="scientific">Parabacteroides chartae</name>
    <dbReference type="NCBI Taxonomy" id="1037355"/>
    <lineage>
        <taxon>Bacteria</taxon>
        <taxon>Pseudomonadati</taxon>
        <taxon>Bacteroidota</taxon>
        <taxon>Bacteroidia</taxon>
        <taxon>Bacteroidales</taxon>
        <taxon>Tannerellaceae</taxon>
        <taxon>Parabacteroides</taxon>
    </lineage>
</organism>
<dbReference type="EMBL" id="FUYQ01000026">
    <property type="protein sequence ID" value="SKB82393.1"/>
    <property type="molecule type" value="Genomic_DNA"/>
</dbReference>
<dbReference type="AlphaFoldDB" id="A0A1T5EEN3"/>
<protein>
    <recommendedName>
        <fullName evidence="4">DUF4468 domain-containing protein</fullName>
    </recommendedName>
</protein>
<accession>A0A1T5EEN3</accession>
<evidence type="ECO:0000313" key="3">
    <source>
        <dbReference type="Proteomes" id="UP000190852"/>
    </source>
</evidence>
<evidence type="ECO:0000256" key="1">
    <source>
        <dbReference type="SAM" id="SignalP"/>
    </source>
</evidence>
<proteinExistence type="predicted"/>
<dbReference type="RefSeq" id="WP_139376660.1">
    <property type="nucleotide sequence ID" value="NZ_FUYQ01000026.1"/>
</dbReference>
<dbReference type="Proteomes" id="UP000190852">
    <property type="component" value="Unassembled WGS sequence"/>
</dbReference>
<keyword evidence="3" id="KW-1185">Reference proteome</keyword>
<name>A0A1T5EEN3_9BACT</name>
<feature type="chain" id="PRO_5012165379" description="DUF4468 domain-containing protein" evidence="1">
    <location>
        <begin position="19"/>
        <end position="177"/>
    </location>
</feature>